<comment type="caution">
    <text evidence="3">The sequence shown here is derived from an EMBL/GenBank/DDBJ whole genome shotgun (WGS) entry which is preliminary data.</text>
</comment>
<keyword evidence="1" id="KW-0175">Coiled coil</keyword>
<dbReference type="AlphaFoldDB" id="A0AA86QQG0"/>
<reference evidence="4 5" key="2">
    <citation type="submission" date="2024-07" db="EMBL/GenBank/DDBJ databases">
        <authorList>
            <person name="Akdeniz Z."/>
        </authorList>
    </citation>
    <scope>NUCLEOTIDE SEQUENCE [LARGE SCALE GENOMIC DNA]</scope>
</reference>
<accession>A0AA86QQG0</accession>
<evidence type="ECO:0000313" key="3">
    <source>
        <dbReference type="EMBL" id="CAI9962333.1"/>
    </source>
</evidence>
<evidence type="ECO:0000313" key="4">
    <source>
        <dbReference type="EMBL" id="CAL5976930.1"/>
    </source>
</evidence>
<protein>
    <submittedName>
        <fullName evidence="4">Hypothetical_protein</fullName>
    </submittedName>
</protein>
<feature type="coiled-coil region" evidence="1">
    <location>
        <begin position="251"/>
        <end position="287"/>
    </location>
</feature>
<organism evidence="3">
    <name type="scientific">Hexamita inflata</name>
    <dbReference type="NCBI Taxonomy" id="28002"/>
    <lineage>
        <taxon>Eukaryota</taxon>
        <taxon>Metamonada</taxon>
        <taxon>Diplomonadida</taxon>
        <taxon>Hexamitidae</taxon>
        <taxon>Hexamitinae</taxon>
        <taxon>Hexamita</taxon>
    </lineage>
</organism>
<feature type="region of interest" description="Disordered" evidence="2">
    <location>
        <begin position="287"/>
        <end position="308"/>
    </location>
</feature>
<feature type="compositionally biased region" description="Polar residues" evidence="2">
    <location>
        <begin position="294"/>
        <end position="308"/>
    </location>
</feature>
<dbReference type="Proteomes" id="UP001642409">
    <property type="component" value="Unassembled WGS sequence"/>
</dbReference>
<sequence>MINHECVNDQEISHVRKTQQIQDSEVYLSFMAPELVQLDQSTLKQQLEEIENQLENAKSSQNNQLQQKRNEILKQINSNLQIEYWYKQVEMTQLAAEQIMNEFPSIKVVIIAIKINDSKFNKLLQHSSKQYTSNKFNETGKTPDYLMSFHFSKGGESAFNVQLLNFHSEINANNILRTNIKTYLSLFEPGSHLNTVDKSYNLSITSIARIKLNNNINKFIFIYKASFLSLFFERTQNYSITHSHANDQHKNENIIIEIQEEQEELFEEELENEVVEQSDEIIEEELEDKYEPIKTNQLNQDNPPQINAYQQYAQLQPSNNRQQEHF</sequence>
<dbReference type="EMBL" id="CATOUU010000952">
    <property type="protein sequence ID" value="CAI9962333.1"/>
    <property type="molecule type" value="Genomic_DNA"/>
</dbReference>
<name>A0AA86QQG0_9EUKA</name>
<reference evidence="3" key="1">
    <citation type="submission" date="2023-06" db="EMBL/GenBank/DDBJ databases">
        <authorList>
            <person name="Kurt Z."/>
        </authorList>
    </citation>
    <scope>NUCLEOTIDE SEQUENCE</scope>
</reference>
<keyword evidence="5" id="KW-1185">Reference proteome</keyword>
<evidence type="ECO:0000256" key="1">
    <source>
        <dbReference type="SAM" id="Coils"/>
    </source>
</evidence>
<gene>
    <name evidence="4" type="ORF">HINF_LOCUS4062</name>
    <name evidence="3" type="ORF">HINF_LOCUS49978</name>
</gene>
<proteinExistence type="predicted"/>
<evidence type="ECO:0000313" key="5">
    <source>
        <dbReference type="Proteomes" id="UP001642409"/>
    </source>
</evidence>
<feature type="coiled-coil region" evidence="1">
    <location>
        <begin position="40"/>
        <end position="71"/>
    </location>
</feature>
<evidence type="ECO:0000256" key="2">
    <source>
        <dbReference type="SAM" id="MobiDB-lite"/>
    </source>
</evidence>
<dbReference type="EMBL" id="CAXDID020000007">
    <property type="protein sequence ID" value="CAL5976930.1"/>
    <property type="molecule type" value="Genomic_DNA"/>
</dbReference>